<dbReference type="PANTHER" id="PTHR23077">
    <property type="entry name" value="AAA-FAMILY ATPASE"/>
    <property type="match status" value="1"/>
</dbReference>
<keyword evidence="1" id="KW-0067">ATP-binding</keyword>
<dbReference type="PROSITE" id="PS00674">
    <property type="entry name" value="AAA"/>
    <property type="match status" value="1"/>
</dbReference>
<name>A0A6I3SB02_9BURK</name>
<feature type="domain" description="AAA+ ATPase" evidence="2">
    <location>
        <begin position="120"/>
        <end position="252"/>
    </location>
</feature>
<evidence type="ECO:0000313" key="3">
    <source>
        <dbReference type="EMBL" id="MTU43925.1"/>
    </source>
</evidence>
<accession>A0A6I3SB02</accession>
<dbReference type="AlphaFoldDB" id="A0A6I3SB02"/>
<dbReference type="GO" id="GO:0016887">
    <property type="term" value="F:ATP hydrolysis activity"/>
    <property type="evidence" value="ECO:0007669"/>
    <property type="project" value="InterPro"/>
</dbReference>
<evidence type="ECO:0000259" key="2">
    <source>
        <dbReference type="SMART" id="SM00382"/>
    </source>
</evidence>
<keyword evidence="1" id="KW-0547">Nucleotide-binding</keyword>
<dbReference type="PANTHER" id="PTHR23077:SF198">
    <property type="entry name" value="ATP-DEPENDENT ZINC METALLOPROTEASE FTSH"/>
    <property type="match status" value="1"/>
</dbReference>
<dbReference type="InterPro" id="IPR003593">
    <property type="entry name" value="AAA+_ATPase"/>
</dbReference>
<reference evidence="3 4" key="1">
    <citation type="journal article" date="2019" name="Nat. Med.">
        <title>A library of human gut bacterial isolates paired with longitudinal multiomics data enables mechanistic microbiome research.</title>
        <authorList>
            <person name="Poyet M."/>
            <person name="Groussin M."/>
            <person name="Gibbons S.M."/>
            <person name="Avila-Pacheco J."/>
            <person name="Jiang X."/>
            <person name="Kearney S.M."/>
            <person name="Perrotta A.R."/>
            <person name="Berdy B."/>
            <person name="Zhao S."/>
            <person name="Lieberman T.D."/>
            <person name="Swanson P.K."/>
            <person name="Smith M."/>
            <person name="Roesemann S."/>
            <person name="Alexander J.E."/>
            <person name="Rich S.A."/>
            <person name="Livny J."/>
            <person name="Vlamakis H."/>
            <person name="Clish C."/>
            <person name="Bullock K."/>
            <person name="Deik A."/>
            <person name="Scott J."/>
            <person name="Pierce K.A."/>
            <person name="Xavier R.J."/>
            <person name="Alm E.J."/>
        </authorList>
    </citation>
    <scope>NUCLEOTIDE SEQUENCE [LARGE SCALE GENOMIC DNA]</scope>
    <source>
        <strain evidence="3 4">BIOML-A2</strain>
    </source>
</reference>
<dbReference type="SUPFAM" id="SSF52540">
    <property type="entry name" value="P-loop containing nucleoside triphosphate hydrolases"/>
    <property type="match status" value="1"/>
</dbReference>
<gene>
    <name evidence="3" type="ORF">GMD42_09935</name>
</gene>
<dbReference type="SMART" id="SM00382">
    <property type="entry name" value="AAA"/>
    <property type="match status" value="1"/>
</dbReference>
<dbReference type="EMBL" id="WNCL01000035">
    <property type="protein sequence ID" value="MTU43925.1"/>
    <property type="molecule type" value="Genomic_DNA"/>
</dbReference>
<protein>
    <submittedName>
        <fullName evidence="3">AAA family ATPase</fullName>
    </submittedName>
</protein>
<dbReference type="InterPro" id="IPR027417">
    <property type="entry name" value="P-loop_NTPase"/>
</dbReference>
<dbReference type="Proteomes" id="UP000462362">
    <property type="component" value="Unassembled WGS sequence"/>
</dbReference>
<dbReference type="CDD" id="cd19481">
    <property type="entry name" value="RecA-like_protease"/>
    <property type="match status" value="1"/>
</dbReference>
<dbReference type="InterPro" id="IPR003959">
    <property type="entry name" value="ATPase_AAA_core"/>
</dbReference>
<organism evidence="3 4">
    <name type="scientific">Parasutterella excrementihominis</name>
    <dbReference type="NCBI Taxonomy" id="487175"/>
    <lineage>
        <taxon>Bacteria</taxon>
        <taxon>Pseudomonadati</taxon>
        <taxon>Pseudomonadota</taxon>
        <taxon>Betaproteobacteria</taxon>
        <taxon>Burkholderiales</taxon>
        <taxon>Sutterellaceae</taxon>
        <taxon>Parasutterella</taxon>
    </lineage>
</organism>
<dbReference type="InterPro" id="IPR003960">
    <property type="entry name" value="ATPase_AAA_CS"/>
</dbReference>
<evidence type="ECO:0000313" key="4">
    <source>
        <dbReference type="Proteomes" id="UP000462362"/>
    </source>
</evidence>
<sequence>MARADLILDLIKYSFEGNKYQCKKVVEALVAEERSKQHLLLADKLQKELEKALHSTNDGMSKPELSFSDTSSIIHNFLQEVPVKKSFEEMVLPEDVKKVIGTFIEEQLRADLLRSYGLEPRHKIILAGKPGTGKTSFAEALAERLMVPLFVVRYDALIGSYLGETATRLRQLFDFVSTRKCILFFDEFDTIGKERGDSQELGEIKRVVSSLLLMTDSLPNYTIVIGASNHPELLDRAVWRRFQLRLQLPMPNKQAILTWLELFQEKYSFEFDCDLSLLASDLHGNNFGDIETFALTVLRRYILALPGGNTVDFVREELKNLKMNLVK</sequence>
<dbReference type="Gene3D" id="3.40.50.300">
    <property type="entry name" value="P-loop containing nucleotide triphosphate hydrolases"/>
    <property type="match status" value="1"/>
</dbReference>
<dbReference type="Pfam" id="PF00004">
    <property type="entry name" value="AAA"/>
    <property type="match status" value="1"/>
</dbReference>
<comment type="caution">
    <text evidence="3">The sequence shown here is derived from an EMBL/GenBank/DDBJ whole genome shotgun (WGS) entry which is preliminary data.</text>
</comment>
<proteinExistence type="inferred from homology"/>
<dbReference type="RefSeq" id="WP_149879660.1">
    <property type="nucleotide sequence ID" value="NZ_WNBY01000034.1"/>
</dbReference>
<dbReference type="InterPro" id="IPR050168">
    <property type="entry name" value="AAA_ATPase_domain"/>
</dbReference>
<dbReference type="GO" id="GO:0005524">
    <property type="term" value="F:ATP binding"/>
    <property type="evidence" value="ECO:0007669"/>
    <property type="project" value="UniProtKB-KW"/>
</dbReference>
<evidence type="ECO:0000256" key="1">
    <source>
        <dbReference type="RuleBase" id="RU003651"/>
    </source>
</evidence>
<comment type="similarity">
    <text evidence="1">Belongs to the AAA ATPase family.</text>
</comment>